<organism evidence="2 3">
    <name type="scientific">Thalictrum thalictroides</name>
    <name type="common">Rue-anemone</name>
    <name type="synonym">Anemone thalictroides</name>
    <dbReference type="NCBI Taxonomy" id="46969"/>
    <lineage>
        <taxon>Eukaryota</taxon>
        <taxon>Viridiplantae</taxon>
        <taxon>Streptophyta</taxon>
        <taxon>Embryophyta</taxon>
        <taxon>Tracheophyta</taxon>
        <taxon>Spermatophyta</taxon>
        <taxon>Magnoliopsida</taxon>
        <taxon>Ranunculales</taxon>
        <taxon>Ranunculaceae</taxon>
        <taxon>Thalictroideae</taxon>
        <taxon>Thalictrum</taxon>
    </lineage>
</organism>
<sequence>MASTENSNVGVEEVGRRRSVAKNNGGSKCFSDAEDRSWHSPYNSNGGRSYEDYRLSDHEIGGVSEPYRSSSVSDCSVEVDLEAGVQETKVHMPNVEKDCRICHLTLESTNSESAAHKVNIVNVISCEL</sequence>
<comment type="caution">
    <text evidence="2">The sequence shown here is derived from an EMBL/GenBank/DDBJ whole genome shotgun (WGS) entry which is preliminary data.</text>
</comment>
<gene>
    <name evidence="2" type="ORF">FRX31_006316</name>
</gene>
<dbReference type="OrthoDB" id="1912066at2759"/>
<evidence type="ECO:0000256" key="1">
    <source>
        <dbReference type="SAM" id="MobiDB-lite"/>
    </source>
</evidence>
<accession>A0A7J6X4W2</accession>
<keyword evidence="3" id="KW-1185">Reference proteome</keyword>
<evidence type="ECO:0000313" key="3">
    <source>
        <dbReference type="Proteomes" id="UP000554482"/>
    </source>
</evidence>
<evidence type="ECO:0000313" key="2">
    <source>
        <dbReference type="EMBL" id="KAF5204097.1"/>
    </source>
</evidence>
<reference evidence="2 3" key="1">
    <citation type="submission" date="2020-06" db="EMBL/GenBank/DDBJ databases">
        <title>Transcriptomic and genomic resources for Thalictrum thalictroides and T. hernandezii: Facilitating candidate gene discovery in an emerging model plant lineage.</title>
        <authorList>
            <person name="Arias T."/>
            <person name="Riano-Pachon D.M."/>
            <person name="Di Stilio V.S."/>
        </authorList>
    </citation>
    <scope>NUCLEOTIDE SEQUENCE [LARGE SCALE GENOMIC DNA]</scope>
    <source>
        <strain evidence="3">cv. WT478/WT964</strain>
        <tissue evidence="2">Leaves</tissue>
    </source>
</reference>
<protein>
    <submittedName>
        <fullName evidence="2">Zinc finger, RING-CH-type</fullName>
    </submittedName>
</protein>
<name>A0A7J6X4W2_THATH</name>
<proteinExistence type="predicted"/>
<dbReference type="AlphaFoldDB" id="A0A7J6X4W2"/>
<feature type="region of interest" description="Disordered" evidence="1">
    <location>
        <begin position="1"/>
        <end position="51"/>
    </location>
</feature>
<dbReference type="EMBL" id="JABWDY010005863">
    <property type="protein sequence ID" value="KAF5204097.1"/>
    <property type="molecule type" value="Genomic_DNA"/>
</dbReference>
<dbReference type="Proteomes" id="UP000554482">
    <property type="component" value="Unassembled WGS sequence"/>
</dbReference>